<dbReference type="Proteomes" id="UP000478892">
    <property type="component" value="Unassembled WGS sequence"/>
</dbReference>
<comment type="caution">
    <text evidence="1">The sequence shown here is derived from an EMBL/GenBank/DDBJ whole genome shotgun (WGS) entry which is preliminary data.</text>
</comment>
<protein>
    <submittedName>
        <fullName evidence="1">Uncharacterized protein</fullName>
    </submittedName>
</protein>
<dbReference type="AlphaFoldDB" id="A0A6L6WRF0"/>
<dbReference type="RefSeq" id="WP_157024710.1">
    <property type="nucleotide sequence ID" value="NZ_WQLV01000022.1"/>
</dbReference>
<dbReference type="EMBL" id="WQLV01000022">
    <property type="protein sequence ID" value="MVO18507.1"/>
    <property type="molecule type" value="Genomic_DNA"/>
</dbReference>
<sequence>MDCFFDSEKDFGTLPKLASQVIEATKGQVDENSSLARVVAQLGNGRALSVQINYLERSVHGIDWHGCVAAIDIASLAYQNTSIEIEAAEDACKIYMATTNEY</sequence>
<reference evidence="1 2" key="1">
    <citation type="submission" date="2019-12" db="EMBL/GenBank/DDBJ databases">
        <authorList>
            <person name="Zhang Y.-J."/>
        </authorList>
    </citation>
    <scope>NUCLEOTIDE SEQUENCE [LARGE SCALE GENOMIC DNA]</scope>
    <source>
        <strain evidence="1 2">CY05</strain>
    </source>
</reference>
<evidence type="ECO:0000313" key="1">
    <source>
        <dbReference type="EMBL" id="MVO18507.1"/>
    </source>
</evidence>
<accession>A0A6L6WRF0</accession>
<name>A0A6L6WRF0_9RHOB</name>
<evidence type="ECO:0000313" key="2">
    <source>
        <dbReference type="Proteomes" id="UP000478892"/>
    </source>
</evidence>
<proteinExistence type="predicted"/>
<keyword evidence="2" id="KW-1185">Reference proteome</keyword>
<gene>
    <name evidence="1" type="ORF">GO984_22065</name>
</gene>
<organism evidence="1 2">
    <name type="scientific">Parasedimentitalea huanghaiensis</name>
    <dbReference type="NCBI Taxonomy" id="2682100"/>
    <lineage>
        <taxon>Bacteria</taxon>
        <taxon>Pseudomonadati</taxon>
        <taxon>Pseudomonadota</taxon>
        <taxon>Alphaproteobacteria</taxon>
        <taxon>Rhodobacterales</taxon>
        <taxon>Paracoccaceae</taxon>
        <taxon>Parasedimentitalea</taxon>
    </lineage>
</organism>